<reference evidence="4 5" key="1">
    <citation type="submission" date="2019-03" db="EMBL/GenBank/DDBJ databases">
        <authorList>
            <person name="Zhang S."/>
        </authorList>
    </citation>
    <scope>NUCLEOTIDE SEQUENCE [LARGE SCALE GENOMIC DNA]</scope>
    <source>
        <strain evidence="4 5">S4J41</strain>
    </source>
</reference>
<dbReference type="Gene3D" id="3.40.50.880">
    <property type="match status" value="1"/>
</dbReference>
<dbReference type="InterPro" id="IPR018060">
    <property type="entry name" value="HTH_AraC"/>
</dbReference>
<dbReference type="Proteomes" id="UP000294662">
    <property type="component" value="Unassembled WGS sequence"/>
</dbReference>
<dbReference type="RefSeq" id="WP_132830106.1">
    <property type="nucleotide sequence ID" value="NZ_SMFP01000009.1"/>
</dbReference>
<dbReference type="PANTHER" id="PTHR43130">
    <property type="entry name" value="ARAC-FAMILY TRANSCRIPTIONAL REGULATOR"/>
    <property type="match status" value="1"/>
</dbReference>
<sequence>MQKRTKSSTPFEIGVLLLPAFSNHCLANVIEPLRAVNFLSGEIRYRWRYFGLQDGEVRSSSGLTVRVDSALDRAEGGDYLFVMPSYDVRTHDTSVCHRALRSARKRFVHLVGLDTGSWLLAGAGLLDGRRATIHREEQIALAERFPEVSVLPDRVVEDGDILSCGGALTSFELVLRLIEQHFGALMRLEVGALFLDGSTEVPGTGPTPTGPTPLPGRTAEAAMALMLRRIEAPVRIEEIAAELGISRKALEQRCRARYGISPRALYRAVRLREVRRLVETTVLSVAEIAVRCGYGDPSAMTRAFRMEFGLPPRALRAQRDLSQG</sequence>
<evidence type="ECO:0000259" key="3">
    <source>
        <dbReference type="PROSITE" id="PS01124"/>
    </source>
</evidence>
<dbReference type="SUPFAM" id="SSF52317">
    <property type="entry name" value="Class I glutamine amidotransferase-like"/>
    <property type="match status" value="1"/>
</dbReference>
<feature type="domain" description="HTH araC/xylS-type" evidence="3">
    <location>
        <begin position="220"/>
        <end position="318"/>
    </location>
</feature>
<dbReference type="InterPro" id="IPR029062">
    <property type="entry name" value="Class_I_gatase-like"/>
</dbReference>
<keyword evidence="1" id="KW-0805">Transcription regulation</keyword>
<dbReference type="SMART" id="SM00342">
    <property type="entry name" value="HTH_ARAC"/>
    <property type="match status" value="1"/>
</dbReference>
<evidence type="ECO:0000256" key="1">
    <source>
        <dbReference type="ARBA" id="ARBA00023015"/>
    </source>
</evidence>
<name>A0A4R5EPL8_9RHOB</name>
<dbReference type="PANTHER" id="PTHR43130:SF3">
    <property type="entry name" value="HTH-TYPE TRANSCRIPTIONAL REGULATOR RV1931C"/>
    <property type="match status" value="1"/>
</dbReference>
<dbReference type="InterPro" id="IPR009057">
    <property type="entry name" value="Homeodomain-like_sf"/>
</dbReference>
<evidence type="ECO:0000313" key="5">
    <source>
        <dbReference type="Proteomes" id="UP000294662"/>
    </source>
</evidence>
<dbReference type="CDD" id="cd03136">
    <property type="entry name" value="GATase1_AraC_ArgR_like"/>
    <property type="match status" value="1"/>
</dbReference>
<dbReference type="GO" id="GO:0003700">
    <property type="term" value="F:DNA-binding transcription factor activity"/>
    <property type="evidence" value="ECO:0007669"/>
    <property type="project" value="InterPro"/>
</dbReference>
<accession>A0A4R5EPL8</accession>
<dbReference type="Gene3D" id="1.10.10.60">
    <property type="entry name" value="Homeodomain-like"/>
    <property type="match status" value="1"/>
</dbReference>
<dbReference type="InterPro" id="IPR002818">
    <property type="entry name" value="DJ-1/PfpI"/>
</dbReference>
<evidence type="ECO:0000256" key="2">
    <source>
        <dbReference type="ARBA" id="ARBA00023163"/>
    </source>
</evidence>
<dbReference type="InterPro" id="IPR052158">
    <property type="entry name" value="INH-QAR"/>
</dbReference>
<dbReference type="EMBL" id="SMFP01000009">
    <property type="protein sequence ID" value="TDE36594.1"/>
    <property type="molecule type" value="Genomic_DNA"/>
</dbReference>
<organism evidence="4 5">
    <name type="scientific">Antarcticimicrobium sediminis</name>
    <dbReference type="NCBI Taxonomy" id="2546227"/>
    <lineage>
        <taxon>Bacteria</taxon>
        <taxon>Pseudomonadati</taxon>
        <taxon>Pseudomonadota</taxon>
        <taxon>Alphaproteobacteria</taxon>
        <taxon>Rhodobacterales</taxon>
        <taxon>Paracoccaceae</taxon>
        <taxon>Antarcticimicrobium</taxon>
    </lineage>
</organism>
<comment type="caution">
    <text evidence="4">The sequence shown here is derived from an EMBL/GenBank/DDBJ whole genome shotgun (WGS) entry which is preliminary data.</text>
</comment>
<dbReference type="SUPFAM" id="SSF46689">
    <property type="entry name" value="Homeodomain-like"/>
    <property type="match status" value="1"/>
</dbReference>
<gene>
    <name evidence="4" type="ORF">E1B25_13830</name>
</gene>
<keyword evidence="2" id="KW-0804">Transcription</keyword>
<dbReference type="PROSITE" id="PS01124">
    <property type="entry name" value="HTH_ARAC_FAMILY_2"/>
    <property type="match status" value="1"/>
</dbReference>
<dbReference type="AlphaFoldDB" id="A0A4R5EPL8"/>
<dbReference type="GO" id="GO:0043565">
    <property type="term" value="F:sequence-specific DNA binding"/>
    <property type="evidence" value="ECO:0007669"/>
    <property type="project" value="InterPro"/>
</dbReference>
<keyword evidence="5" id="KW-1185">Reference proteome</keyword>
<dbReference type="Pfam" id="PF12833">
    <property type="entry name" value="HTH_18"/>
    <property type="match status" value="1"/>
</dbReference>
<dbReference type="OrthoDB" id="9793400at2"/>
<evidence type="ECO:0000313" key="4">
    <source>
        <dbReference type="EMBL" id="TDE36594.1"/>
    </source>
</evidence>
<dbReference type="Pfam" id="PF01965">
    <property type="entry name" value="DJ-1_PfpI"/>
    <property type="match status" value="1"/>
</dbReference>
<protein>
    <submittedName>
        <fullName evidence="4">Helix-turn-helix domain-containing protein</fullName>
    </submittedName>
</protein>
<proteinExistence type="predicted"/>